<dbReference type="Gene3D" id="3.40.50.150">
    <property type="entry name" value="Vaccinia Virus protein VP39"/>
    <property type="match status" value="1"/>
</dbReference>
<reference evidence="1" key="1">
    <citation type="journal article" date="2020" name="J. Eukaryot. Microbiol.">
        <title>De novo Sequencing, Assembly and Annotation of the Transcriptome for the Free-Living Testate Amoeba Arcella intermedia.</title>
        <authorList>
            <person name="Ribeiro G.M."/>
            <person name="Porfirio-Sousa A.L."/>
            <person name="Maurer-Alcala X.X."/>
            <person name="Katz L.A."/>
            <person name="Lahr D.J.G."/>
        </authorList>
    </citation>
    <scope>NUCLEOTIDE SEQUENCE</scope>
</reference>
<proteinExistence type="predicted"/>
<dbReference type="EMBL" id="GIBP01004819">
    <property type="protein sequence ID" value="NDV33788.1"/>
    <property type="molecule type" value="Transcribed_RNA"/>
</dbReference>
<dbReference type="SUPFAM" id="SSF53335">
    <property type="entry name" value="S-adenosyl-L-methionine-dependent methyltransferases"/>
    <property type="match status" value="1"/>
</dbReference>
<organism evidence="1">
    <name type="scientific">Arcella intermedia</name>
    <dbReference type="NCBI Taxonomy" id="1963864"/>
    <lineage>
        <taxon>Eukaryota</taxon>
        <taxon>Amoebozoa</taxon>
        <taxon>Tubulinea</taxon>
        <taxon>Elardia</taxon>
        <taxon>Arcellinida</taxon>
        <taxon>Sphaerothecina</taxon>
        <taxon>Arcellidae</taxon>
        <taxon>Arcella</taxon>
    </lineage>
</organism>
<dbReference type="InterPro" id="IPR019410">
    <property type="entry name" value="Methyltransf_16"/>
</dbReference>
<dbReference type="PANTHER" id="PTHR23108:SF0">
    <property type="entry name" value="METHYLTRANSFERASE-LIKE PROTEIN 22"/>
    <property type="match status" value="1"/>
</dbReference>
<dbReference type="GO" id="GO:0008276">
    <property type="term" value="F:protein methyltransferase activity"/>
    <property type="evidence" value="ECO:0007669"/>
    <property type="project" value="InterPro"/>
</dbReference>
<dbReference type="InterPro" id="IPR029063">
    <property type="entry name" value="SAM-dependent_MTases_sf"/>
</dbReference>
<dbReference type="PANTHER" id="PTHR23108">
    <property type="entry name" value="METHYLTRANSFERASE-RELATED"/>
    <property type="match status" value="1"/>
</dbReference>
<accession>A0A6B2LAN9</accession>
<protein>
    <recommendedName>
        <fullName evidence="2">Methyltransferase-like protein 22</fullName>
    </recommendedName>
</protein>
<dbReference type="CDD" id="cd02440">
    <property type="entry name" value="AdoMet_MTases"/>
    <property type="match status" value="1"/>
</dbReference>
<evidence type="ECO:0000313" key="1">
    <source>
        <dbReference type="EMBL" id="NDV33788.1"/>
    </source>
</evidence>
<dbReference type="AlphaFoldDB" id="A0A6B2LAN9"/>
<dbReference type="InterPro" id="IPR038899">
    <property type="entry name" value="METTL22"/>
</dbReference>
<dbReference type="GO" id="GO:0005634">
    <property type="term" value="C:nucleus"/>
    <property type="evidence" value="ECO:0007669"/>
    <property type="project" value="TreeGrafter"/>
</dbReference>
<name>A0A6B2LAN9_9EUKA</name>
<sequence length="311" mass="36224">MSDVHVTPEVRVYTKDMLRVSRFPLVLEEPDDEVKENHKDEEGDFVLKRPKKQRTEVLTIVHHMDTSIHYVGLQVWRGALLLGDFILNNQELFKNATIMELGCGSGFSGLIASRIAKKCYLTDFDEEVLKNCQRNVSLNSHLFEKDPNSDQLITQVKKLDLQQNHLNFPHSLLSLDSQFQWTNSDIENLKDLSIIIGADIIYSNSLTDSIFNFIQSLLKRTNSGTDPFFRKRCRFFIALEVRYIFSIEELDEVSLAYSYFKGMIEKGSFGLWAKRVDTNFKQYISNYQRVKELELWEIGLHQSSDEIYLFK</sequence>
<evidence type="ECO:0008006" key="2">
    <source>
        <dbReference type="Google" id="ProtNLM"/>
    </source>
</evidence>
<dbReference type="Pfam" id="PF10294">
    <property type="entry name" value="Methyltransf_16"/>
    <property type="match status" value="1"/>
</dbReference>